<keyword evidence="3" id="KW-1185">Reference proteome</keyword>
<comment type="caution">
    <text evidence="2">The sequence shown here is derived from an EMBL/GenBank/DDBJ whole genome shotgun (WGS) entry which is preliminary data.</text>
</comment>
<reference evidence="3" key="1">
    <citation type="journal article" date="2019" name="Int. J. Syst. Evol. Microbiol.">
        <title>The Global Catalogue of Microorganisms (GCM) 10K type strain sequencing project: providing services to taxonomists for standard genome sequencing and annotation.</title>
        <authorList>
            <consortium name="The Broad Institute Genomics Platform"/>
            <consortium name="The Broad Institute Genome Sequencing Center for Infectious Disease"/>
            <person name="Wu L."/>
            <person name="Ma J."/>
        </authorList>
    </citation>
    <scope>NUCLEOTIDE SEQUENCE [LARGE SCALE GENOMIC DNA]</scope>
    <source>
        <strain evidence="3">KCTC 52644</strain>
    </source>
</reference>
<organism evidence="2 3">
    <name type="scientific">Flavobacterium ardleyense</name>
    <dbReference type="NCBI Taxonomy" id="2038737"/>
    <lineage>
        <taxon>Bacteria</taxon>
        <taxon>Pseudomonadati</taxon>
        <taxon>Bacteroidota</taxon>
        <taxon>Flavobacteriia</taxon>
        <taxon>Flavobacteriales</taxon>
        <taxon>Flavobacteriaceae</taxon>
        <taxon>Flavobacterium</taxon>
    </lineage>
</organism>
<dbReference type="PANTHER" id="PTHR43245:SF58">
    <property type="entry name" value="BLL5923 PROTEIN"/>
    <property type="match status" value="1"/>
</dbReference>
<gene>
    <name evidence="2" type="ORF">ACFSX9_00680</name>
</gene>
<protein>
    <submittedName>
        <fullName evidence="2">NAD-dependent epimerase/dehydratase family protein</fullName>
    </submittedName>
</protein>
<evidence type="ECO:0000259" key="1">
    <source>
        <dbReference type="Pfam" id="PF01370"/>
    </source>
</evidence>
<dbReference type="EMBL" id="JBHUOL010000003">
    <property type="protein sequence ID" value="MFD2907239.1"/>
    <property type="molecule type" value="Genomic_DNA"/>
</dbReference>
<dbReference type="InterPro" id="IPR001509">
    <property type="entry name" value="Epimerase_deHydtase"/>
</dbReference>
<dbReference type="Proteomes" id="UP001597549">
    <property type="component" value="Unassembled WGS sequence"/>
</dbReference>
<dbReference type="Pfam" id="PF01370">
    <property type="entry name" value="Epimerase"/>
    <property type="match status" value="1"/>
</dbReference>
<dbReference type="InterPro" id="IPR036291">
    <property type="entry name" value="NAD(P)-bd_dom_sf"/>
</dbReference>
<dbReference type="SUPFAM" id="SSF51735">
    <property type="entry name" value="NAD(P)-binding Rossmann-fold domains"/>
    <property type="match status" value="1"/>
</dbReference>
<dbReference type="Gene3D" id="3.40.50.720">
    <property type="entry name" value="NAD(P)-binding Rossmann-like Domain"/>
    <property type="match status" value="1"/>
</dbReference>
<evidence type="ECO:0000313" key="3">
    <source>
        <dbReference type="Proteomes" id="UP001597549"/>
    </source>
</evidence>
<name>A0ABW5Z3A1_9FLAO</name>
<accession>A0ABW5Z3A1</accession>
<feature type="domain" description="NAD-dependent epimerase/dehydratase" evidence="1">
    <location>
        <begin position="3"/>
        <end position="207"/>
    </location>
</feature>
<dbReference type="RefSeq" id="WP_379803131.1">
    <property type="nucleotide sequence ID" value="NZ_JBHUOL010000003.1"/>
</dbReference>
<dbReference type="InterPro" id="IPR050177">
    <property type="entry name" value="Lipid_A_modif_metabolic_enz"/>
</dbReference>
<proteinExistence type="predicted"/>
<evidence type="ECO:0000313" key="2">
    <source>
        <dbReference type="EMBL" id="MFD2907239.1"/>
    </source>
</evidence>
<sequence length="301" mass="34225">MEITITGASGFVGSNISKYLEKQNFTIQPLSLREANWRDKFNVNSEAIIHLAGKAHDTSKTQDIEEYFRINTELTIEIFNLFLKSNNKDFFYFSSVKAVADTIEDVLKEEQDANPLTPYGKSKLKAEQYITSQKLPAGKRVFIIRPCMIHGPGNKGNLNLLYKIVEKGIPWPLTNFENQRSFLSIENLSFLVVNMLKNSNVKSGVYNFADDGSLSTNQLITLINEGLNKKPRFLKWSKKYILKLAKIGDTIHLPLNSENLKKLTENYVVSNKKIKQELSIEKLPITVSEGILQTINSFKNK</sequence>
<dbReference type="PANTHER" id="PTHR43245">
    <property type="entry name" value="BIFUNCTIONAL POLYMYXIN RESISTANCE PROTEIN ARNA"/>
    <property type="match status" value="1"/>
</dbReference>